<feature type="domain" description="Haemolysin activator HlyB C-terminal" evidence="6">
    <location>
        <begin position="371"/>
        <end position="556"/>
    </location>
</feature>
<dbReference type="Gene3D" id="3.10.20.310">
    <property type="entry name" value="membrane protein fhac"/>
    <property type="match status" value="1"/>
</dbReference>
<dbReference type="Pfam" id="PF08479">
    <property type="entry name" value="POTRA_2"/>
    <property type="match status" value="1"/>
</dbReference>
<evidence type="ECO:0000259" key="7">
    <source>
        <dbReference type="Pfam" id="PF08479"/>
    </source>
</evidence>
<dbReference type="PANTHER" id="PTHR34597:SF6">
    <property type="entry name" value="BLR6126 PROTEIN"/>
    <property type="match status" value="1"/>
</dbReference>
<organism evidence="8 9">
    <name type="scientific">Roseomonas genomospecies 6</name>
    <dbReference type="NCBI Taxonomy" id="214106"/>
    <lineage>
        <taxon>Bacteria</taxon>
        <taxon>Pseudomonadati</taxon>
        <taxon>Pseudomonadota</taxon>
        <taxon>Alphaproteobacteria</taxon>
        <taxon>Acetobacterales</taxon>
        <taxon>Roseomonadaceae</taxon>
        <taxon>Roseomonas</taxon>
    </lineage>
</organism>
<feature type="chain" id="PRO_5040992653" evidence="5">
    <location>
        <begin position="32"/>
        <end position="594"/>
    </location>
</feature>
<sequence>MMPPICLLVPARAARVAMFCALVLSHGPSAAQSLPVERNPPLEQPPSTGGLTIERPAPASGDPTPLGVLLRSIHLIGRDEAVSPGSGKEAVDIGRIGIARTEGATVPADRLRATLSGFVGQPLSMALIADLQAAIADVYRDSGRPFVSISVPPQEITAGALTLRVIEFGLGRISIQGEDGGRGDALAARIRAVEGEPIEAARIDEDLRWLNRFPYRQVQGIFSPGDGLGRSDLTLELTARTPWQVYAGYSNTGSPETDRNRIFVGAGFGLPWLNDAYGSWQTTGSRNLFSDADRLFPGDDNRPSYLSHSARFVLPVFARQAIEISPNFVATRQSRDFFTSDNNFFELPLYYRSALSNLLPGHHLGDLLAGIEIKTLDRRVSFEGFGLGRSRADVFQLGIGWDHAWSDETGATTLSVMAKINPGGVMAGNDDAGWTAYSNGRVRQVDYAYMTAAASRITGLGGGFALISELLLQLAGQPLPDTEQMALGGLYGVRGYDLGSGVADRGIILRNDVRPPGFALLQDDGLQPFAFLDGGIGQDIGGHRKPRLAGTGFGLDYRLAGAFTMNMTAAVALAREGNRQPGDVDLKVRLFASY</sequence>
<keyword evidence="9" id="KW-1185">Reference proteome</keyword>
<dbReference type="RefSeq" id="WP_149472493.1">
    <property type="nucleotide sequence ID" value="NZ_QOKW01000052.1"/>
</dbReference>
<dbReference type="GO" id="GO:0008320">
    <property type="term" value="F:protein transmembrane transporter activity"/>
    <property type="evidence" value="ECO:0007669"/>
    <property type="project" value="TreeGrafter"/>
</dbReference>
<dbReference type="InterPro" id="IPR013686">
    <property type="entry name" value="Polypept-transport_assoc_ShlB"/>
</dbReference>
<keyword evidence="3" id="KW-0998">Cell outer membrane</keyword>
<dbReference type="InterPro" id="IPR005565">
    <property type="entry name" value="Hemolysn_activator_HlyB_C"/>
</dbReference>
<keyword evidence="1" id="KW-1134">Transmembrane beta strand</keyword>
<evidence type="ECO:0000256" key="4">
    <source>
        <dbReference type="SAM" id="MobiDB-lite"/>
    </source>
</evidence>
<dbReference type="AlphaFoldDB" id="A0A9W7KN27"/>
<keyword evidence="2" id="KW-0812">Transmembrane</keyword>
<keyword evidence="5" id="KW-0732">Signal</keyword>
<evidence type="ECO:0000313" key="8">
    <source>
        <dbReference type="EMBL" id="KAA0675786.1"/>
    </source>
</evidence>
<feature type="signal peptide" evidence="5">
    <location>
        <begin position="1"/>
        <end position="31"/>
    </location>
</feature>
<dbReference type="Pfam" id="PF03865">
    <property type="entry name" value="ShlB"/>
    <property type="match status" value="1"/>
</dbReference>
<reference evidence="8 9" key="1">
    <citation type="submission" date="2018-07" db="EMBL/GenBank/DDBJ databases">
        <title>Genome sequence of Azospirillum sp. ATCC 49961.</title>
        <authorList>
            <person name="Sant'Anna F.H."/>
            <person name="Baldani J.I."/>
            <person name="Zilli J.E."/>
            <person name="Reis V.M."/>
            <person name="Hartmann A."/>
            <person name="Cruz L."/>
            <person name="de Souza E.M."/>
            <person name="de Oliveira Pedrosa F."/>
            <person name="Passaglia L.M.P."/>
        </authorList>
    </citation>
    <scope>NUCLEOTIDE SEQUENCE [LARGE SCALE GENOMIC DNA]</scope>
    <source>
        <strain evidence="8 9">ATCC 49961</strain>
    </source>
</reference>
<evidence type="ECO:0000313" key="9">
    <source>
        <dbReference type="Proteomes" id="UP000480854"/>
    </source>
</evidence>
<keyword evidence="1" id="KW-0472">Membrane</keyword>
<dbReference type="GO" id="GO:0046819">
    <property type="term" value="P:protein secretion by the type V secretion system"/>
    <property type="evidence" value="ECO:0007669"/>
    <property type="project" value="TreeGrafter"/>
</dbReference>
<dbReference type="PANTHER" id="PTHR34597">
    <property type="entry name" value="SLR1661 PROTEIN"/>
    <property type="match status" value="1"/>
</dbReference>
<evidence type="ECO:0000256" key="5">
    <source>
        <dbReference type="SAM" id="SignalP"/>
    </source>
</evidence>
<dbReference type="Gene3D" id="2.40.160.50">
    <property type="entry name" value="membrane protein fhac: a member of the omp85/tpsb transporter family"/>
    <property type="match status" value="1"/>
</dbReference>
<dbReference type="EMBL" id="QOKW01000052">
    <property type="protein sequence ID" value="KAA0675786.1"/>
    <property type="molecule type" value="Genomic_DNA"/>
</dbReference>
<accession>A0A9W7KN27</accession>
<name>A0A9W7KN27_9PROT</name>
<dbReference type="OrthoDB" id="290122at2"/>
<dbReference type="GO" id="GO:0098046">
    <property type="term" value="C:type V protein secretion system complex"/>
    <property type="evidence" value="ECO:0007669"/>
    <property type="project" value="TreeGrafter"/>
</dbReference>
<comment type="caution">
    <text evidence="8">The sequence shown here is derived from an EMBL/GenBank/DDBJ whole genome shotgun (WGS) entry which is preliminary data.</text>
</comment>
<dbReference type="InterPro" id="IPR051544">
    <property type="entry name" value="TPS_OM_transporter"/>
</dbReference>
<evidence type="ECO:0000259" key="6">
    <source>
        <dbReference type="Pfam" id="PF03865"/>
    </source>
</evidence>
<feature type="domain" description="Polypeptide-transport-associated ShlB-type" evidence="7">
    <location>
        <begin position="106"/>
        <end position="167"/>
    </location>
</feature>
<proteinExistence type="predicted"/>
<evidence type="ECO:0000256" key="1">
    <source>
        <dbReference type="ARBA" id="ARBA00022452"/>
    </source>
</evidence>
<dbReference type="Proteomes" id="UP000480854">
    <property type="component" value="Unassembled WGS sequence"/>
</dbReference>
<feature type="region of interest" description="Disordered" evidence="4">
    <location>
        <begin position="32"/>
        <end position="63"/>
    </location>
</feature>
<evidence type="ECO:0000256" key="3">
    <source>
        <dbReference type="ARBA" id="ARBA00023237"/>
    </source>
</evidence>
<protein>
    <submittedName>
        <fullName evidence="8">ShlB/FhaC/HecB family hemolysin secretion/activation protein</fullName>
    </submittedName>
</protein>
<gene>
    <name evidence="8" type="ORF">DS843_30005</name>
</gene>
<evidence type="ECO:0000256" key="2">
    <source>
        <dbReference type="ARBA" id="ARBA00022692"/>
    </source>
</evidence>